<feature type="transmembrane region" description="Helical" evidence="1">
    <location>
        <begin position="335"/>
        <end position="356"/>
    </location>
</feature>
<feature type="transmembrane region" description="Helical" evidence="1">
    <location>
        <begin position="236"/>
        <end position="257"/>
    </location>
</feature>
<dbReference type="PANTHER" id="PTHR23028:SF53">
    <property type="entry name" value="ACYL_TRANSF_3 DOMAIN-CONTAINING PROTEIN"/>
    <property type="match status" value="1"/>
</dbReference>
<organism evidence="3 4">
    <name type="scientific">Duganella callida</name>
    <dbReference type="NCBI Taxonomy" id="2561932"/>
    <lineage>
        <taxon>Bacteria</taxon>
        <taxon>Pseudomonadati</taxon>
        <taxon>Pseudomonadota</taxon>
        <taxon>Betaproteobacteria</taxon>
        <taxon>Burkholderiales</taxon>
        <taxon>Oxalobacteraceae</taxon>
        <taxon>Telluria group</taxon>
        <taxon>Duganella</taxon>
    </lineage>
</organism>
<proteinExistence type="predicted"/>
<dbReference type="InterPro" id="IPR050879">
    <property type="entry name" value="Acyltransferase_3"/>
</dbReference>
<dbReference type="Pfam" id="PF01757">
    <property type="entry name" value="Acyl_transf_3"/>
    <property type="match status" value="1"/>
</dbReference>
<evidence type="ECO:0000313" key="4">
    <source>
        <dbReference type="Proteomes" id="UP000297729"/>
    </source>
</evidence>
<keyword evidence="1" id="KW-1133">Transmembrane helix</keyword>
<dbReference type="AlphaFoldDB" id="A0A4Y9RXH2"/>
<evidence type="ECO:0000256" key="1">
    <source>
        <dbReference type="SAM" id="Phobius"/>
    </source>
</evidence>
<dbReference type="InterPro" id="IPR002656">
    <property type="entry name" value="Acyl_transf_3_dom"/>
</dbReference>
<keyword evidence="1" id="KW-0812">Transmembrane</keyword>
<feature type="transmembrane region" description="Helical" evidence="1">
    <location>
        <begin position="88"/>
        <end position="108"/>
    </location>
</feature>
<keyword evidence="4" id="KW-1185">Reference proteome</keyword>
<dbReference type="GO" id="GO:0016747">
    <property type="term" value="F:acyltransferase activity, transferring groups other than amino-acyl groups"/>
    <property type="evidence" value="ECO:0007669"/>
    <property type="project" value="InterPro"/>
</dbReference>
<dbReference type="GO" id="GO:0016020">
    <property type="term" value="C:membrane"/>
    <property type="evidence" value="ECO:0007669"/>
    <property type="project" value="TreeGrafter"/>
</dbReference>
<feature type="transmembrane region" description="Helical" evidence="1">
    <location>
        <begin position="203"/>
        <end position="224"/>
    </location>
</feature>
<feature type="transmembrane region" description="Helical" evidence="1">
    <location>
        <begin position="12"/>
        <end position="32"/>
    </location>
</feature>
<feature type="transmembrane region" description="Helical" evidence="1">
    <location>
        <begin position="44"/>
        <end position="68"/>
    </location>
</feature>
<dbReference type="EMBL" id="SPVG01000267">
    <property type="protein sequence ID" value="TFW13840.1"/>
    <property type="molecule type" value="Genomic_DNA"/>
</dbReference>
<comment type="caution">
    <text evidence="3">The sequence shown here is derived from an EMBL/GenBank/DDBJ whole genome shotgun (WGS) entry which is preliminary data.</text>
</comment>
<dbReference type="OrthoDB" id="9814807at2"/>
<feature type="transmembrane region" description="Helical" evidence="1">
    <location>
        <begin position="303"/>
        <end position="323"/>
    </location>
</feature>
<protein>
    <submittedName>
        <fullName evidence="3">Acyltransferase</fullName>
    </submittedName>
</protein>
<gene>
    <name evidence="3" type="ORF">E4L98_28270</name>
</gene>
<sequence>MNYLTSSRNAGLDTLRALAIVLVFANHYMIFVSGSPAFGWLSEIGWAGVDLFFALSGYLIGNQILAGIRQRQAGTARFSLARFYARRLLRTLPNFYLVLALYACWPIWRGAAELPPLWKFLTFTQNIHLKPGTAFSHAWSLCVEEQFYFLLPALALLIAAVRKPLLWAWLAAAGTVAAGMALRSHLWSGMTPEQLGGGHYYTLIYYASWCRFDELIFGVALALLKNYHAGLWARATAHGHVTLAAGSALLALSWRLLLDDHYGYAMTVYGYPLLGLSYSLLLLAALSPASLLQRWRVPGAASIAVWSYAIYLTHKQLCILLRAPLAGQGWAAESWQAMAIMSAASLVAGWLLYALVETPFMKLRDRYVPSNCADAASSSRSRQTATA</sequence>
<feature type="transmembrane region" description="Helical" evidence="1">
    <location>
        <begin position="269"/>
        <end position="291"/>
    </location>
</feature>
<dbReference type="RefSeq" id="WP_135204873.1">
    <property type="nucleotide sequence ID" value="NZ_SPVG01000267.1"/>
</dbReference>
<evidence type="ECO:0000259" key="2">
    <source>
        <dbReference type="Pfam" id="PF01757"/>
    </source>
</evidence>
<feature type="transmembrane region" description="Helical" evidence="1">
    <location>
        <begin position="138"/>
        <end position="158"/>
    </location>
</feature>
<accession>A0A4Y9RXH2</accession>
<keyword evidence="1" id="KW-0472">Membrane</keyword>
<keyword evidence="3" id="KW-0012">Acyltransferase</keyword>
<evidence type="ECO:0000313" key="3">
    <source>
        <dbReference type="EMBL" id="TFW13840.1"/>
    </source>
</evidence>
<reference evidence="3 4" key="1">
    <citation type="submission" date="2019-03" db="EMBL/GenBank/DDBJ databases">
        <title>Draft Genome Sequence of Duganella callidus sp. nov., a Novel Duganella Species Isolated from Cultivated Soil.</title>
        <authorList>
            <person name="Raths R."/>
            <person name="Peta V."/>
            <person name="Bucking H."/>
        </authorList>
    </citation>
    <scope>NUCLEOTIDE SEQUENCE [LARGE SCALE GENOMIC DNA]</scope>
    <source>
        <strain evidence="3 4">DN04</strain>
    </source>
</reference>
<keyword evidence="3" id="KW-0808">Transferase</keyword>
<dbReference type="Proteomes" id="UP000297729">
    <property type="component" value="Unassembled WGS sequence"/>
</dbReference>
<dbReference type="PANTHER" id="PTHR23028">
    <property type="entry name" value="ACETYLTRANSFERASE"/>
    <property type="match status" value="1"/>
</dbReference>
<feature type="domain" description="Acyltransferase 3" evidence="2">
    <location>
        <begin position="9"/>
        <end position="353"/>
    </location>
</feature>
<feature type="transmembrane region" description="Helical" evidence="1">
    <location>
        <begin position="165"/>
        <end position="183"/>
    </location>
</feature>
<name>A0A4Y9RXH2_9BURK</name>